<dbReference type="Gene3D" id="2.30.30.40">
    <property type="entry name" value="SH3 Domains"/>
    <property type="match status" value="1"/>
</dbReference>
<accession>A0ABM4EW36</accession>
<dbReference type="Proteomes" id="UP001652627">
    <property type="component" value="Chromosome 8"/>
</dbReference>
<feature type="region of interest" description="Disordered" evidence="2">
    <location>
        <begin position="524"/>
        <end position="547"/>
    </location>
</feature>
<evidence type="ECO:0000259" key="3">
    <source>
        <dbReference type="Pfam" id="PF14603"/>
    </source>
</evidence>
<dbReference type="RefSeq" id="XP_067156895.1">
    <property type="nucleotide sequence ID" value="XM_067300794.1"/>
</dbReference>
<name>A0ABM4EW36_9AVES</name>
<proteinExistence type="predicted"/>
<dbReference type="InterPro" id="IPR043443">
    <property type="entry name" value="FYB1/2-like"/>
</dbReference>
<feature type="compositionally biased region" description="Polar residues" evidence="2">
    <location>
        <begin position="532"/>
        <end position="545"/>
    </location>
</feature>
<evidence type="ECO:0000256" key="2">
    <source>
        <dbReference type="SAM" id="MobiDB-lite"/>
    </source>
</evidence>
<evidence type="ECO:0000256" key="1">
    <source>
        <dbReference type="ARBA" id="ARBA00022553"/>
    </source>
</evidence>
<feature type="region of interest" description="Disordered" evidence="2">
    <location>
        <begin position="20"/>
        <end position="149"/>
    </location>
</feature>
<feature type="domain" description="Helically-extended SH3" evidence="3">
    <location>
        <begin position="706"/>
        <end position="772"/>
    </location>
</feature>
<feature type="compositionally biased region" description="Polar residues" evidence="2">
    <location>
        <begin position="556"/>
        <end position="565"/>
    </location>
</feature>
<dbReference type="Pfam" id="PF14603">
    <property type="entry name" value="hSH3"/>
    <property type="match status" value="1"/>
</dbReference>
<feature type="region of interest" description="Disordered" evidence="2">
    <location>
        <begin position="553"/>
        <end position="572"/>
    </location>
</feature>
<keyword evidence="1" id="KW-0597">Phosphoprotein</keyword>
<dbReference type="PANTHER" id="PTHR16830">
    <property type="entry name" value="SH2 CONTAINING ADAPTOR PRAM-1 RELATED"/>
    <property type="match status" value="1"/>
</dbReference>
<evidence type="ECO:0000313" key="5">
    <source>
        <dbReference type="RefSeq" id="XP_067156895.1"/>
    </source>
</evidence>
<feature type="region of interest" description="Disordered" evidence="2">
    <location>
        <begin position="176"/>
        <end position="199"/>
    </location>
</feature>
<feature type="compositionally biased region" description="Basic and acidic residues" evidence="2">
    <location>
        <begin position="58"/>
        <end position="71"/>
    </location>
</feature>
<dbReference type="PANTHER" id="PTHR16830:SF1">
    <property type="entry name" value="FYN-BINDING PROTEIN 2"/>
    <property type="match status" value="1"/>
</dbReference>
<organism evidence="4 5">
    <name type="scientific">Apteryx mantelli</name>
    <name type="common">North Island brown kiwi</name>
    <dbReference type="NCBI Taxonomy" id="2696672"/>
    <lineage>
        <taxon>Eukaryota</taxon>
        <taxon>Metazoa</taxon>
        <taxon>Chordata</taxon>
        <taxon>Craniata</taxon>
        <taxon>Vertebrata</taxon>
        <taxon>Euteleostomi</taxon>
        <taxon>Archelosauria</taxon>
        <taxon>Archosauria</taxon>
        <taxon>Dinosauria</taxon>
        <taxon>Saurischia</taxon>
        <taxon>Theropoda</taxon>
        <taxon>Coelurosauria</taxon>
        <taxon>Aves</taxon>
        <taxon>Palaeognathae</taxon>
        <taxon>Apterygiformes</taxon>
        <taxon>Apterygidae</taxon>
        <taxon>Apteryx</taxon>
    </lineage>
</organism>
<reference evidence="5" key="1">
    <citation type="submission" date="2025-08" db="UniProtKB">
        <authorList>
            <consortium name="RefSeq"/>
        </authorList>
    </citation>
    <scope>IDENTIFICATION</scope>
    <source>
        <tissue evidence="5">Blood</tissue>
    </source>
</reference>
<feature type="region of interest" description="Disordered" evidence="2">
    <location>
        <begin position="258"/>
        <end position="324"/>
    </location>
</feature>
<feature type="region of interest" description="Disordered" evidence="2">
    <location>
        <begin position="216"/>
        <end position="238"/>
    </location>
</feature>
<keyword evidence="4" id="KW-1185">Reference proteome</keyword>
<evidence type="ECO:0000313" key="4">
    <source>
        <dbReference type="Proteomes" id="UP001652627"/>
    </source>
</evidence>
<dbReference type="InterPro" id="IPR036028">
    <property type="entry name" value="SH3-like_dom_sf"/>
</dbReference>
<feature type="compositionally biased region" description="Basic and acidic residues" evidence="2">
    <location>
        <begin position="95"/>
        <end position="107"/>
    </location>
</feature>
<protein>
    <submittedName>
        <fullName evidence="5">FYN-binding protein 2</fullName>
    </submittedName>
</protein>
<feature type="compositionally biased region" description="Basic and acidic residues" evidence="2">
    <location>
        <begin position="40"/>
        <end position="50"/>
    </location>
</feature>
<dbReference type="InterPro" id="IPR029294">
    <property type="entry name" value="hSH3"/>
</dbReference>
<gene>
    <name evidence="5" type="primary">FYB2</name>
</gene>
<dbReference type="GeneID" id="106498959"/>
<feature type="compositionally biased region" description="Basic and acidic residues" evidence="2">
    <location>
        <begin position="268"/>
        <end position="277"/>
    </location>
</feature>
<dbReference type="SUPFAM" id="SSF50044">
    <property type="entry name" value="SH3-domain"/>
    <property type="match status" value="1"/>
</dbReference>
<feature type="region of interest" description="Disordered" evidence="2">
    <location>
        <begin position="435"/>
        <end position="498"/>
    </location>
</feature>
<sequence>MAAEGVTDFRALRAKFQNDANFSKQLMQPPKKLVPPLAEATRKLGSESKDASSPLSLNRREMIILKAKKEPFPPTPQPSALVQGKPLVQPRARLRNADPRGKNEDQKGNILEEGVNSSKSSSQKPRPPYCTDQQESARTDPEAAPSPNSFHHALQMWENTLSRNEKAGATFLTQRGANVYVQPRPEPRATGAPAAPGGGRMRIARSEQALDFPAWQQDAPRGGGLAASQAPCLPRLPRRYRSSDQLAAESTAATSFCQPGYDVQVPRELPRRQKESEPPFYESGAGKASDAPRGKLPKIKPLPSVESLGPAPAKPARPPKVDLGAFQSTVPSVHRGNERTAAEEDYLTPESAKLEEQHNYEDTALYLNHPGDSTTLCAGQSTFQGKTFRLIPCYLRYSLYRKLKSNTCLHISFLVPEREPPEHGKKQTSFLFAKSSPGRAVEDENEEETSLEREKQQAKKILKTGGNDYVTHRAQPKEDGRGGKKVPQVKQGDVTTAQTMKHPILQGLAKDGAERLRYVHLGAPKPAEERTALSQNTEQPLQSSEDVYDDVEGLQSRLSHPSEASSLLAPDSISGNYEETYEDVETGGDNPAKVEAEKQKRFGNMFKIEKFKLKNNRFKENLRLSSSSVPNLATILQEDMYEDVEAGQTEPREKEDKYRNWKPKFLMSKEDKDRRKSSEDVERNIFKVNKCNAEKSKKMSKEEKLFRETFMYSKEISVINTAVAQCSVPSKRRVDLPVTAGEQLDVIDTTEGNEVICRNAEGRYGYVLVEHLNFRHY</sequence>